<name>A0A7M2X0V7_9BACT</name>
<protein>
    <submittedName>
        <fullName evidence="1">Uncharacterized protein</fullName>
    </submittedName>
</protein>
<dbReference type="PROSITE" id="PS51257">
    <property type="entry name" value="PROKAR_LIPOPROTEIN"/>
    <property type="match status" value="1"/>
</dbReference>
<proteinExistence type="predicted"/>
<dbReference type="Proteomes" id="UP000593765">
    <property type="component" value="Chromosome"/>
</dbReference>
<gene>
    <name evidence="1" type="ORF">IPV69_03090</name>
</gene>
<dbReference type="Gene3D" id="2.60.40.1120">
    <property type="entry name" value="Carboxypeptidase-like, regulatory domain"/>
    <property type="match status" value="1"/>
</dbReference>
<dbReference type="SUPFAM" id="SSF49452">
    <property type="entry name" value="Starch-binding domain-like"/>
    <property type="match status" value="1"/>
</dbReference>
<dbReference type="KEGG" id="hbs:IPV69_03090"/>
<evidence type="ECO:0000313" key="1">
    <source>
        <dbReference type="EMBL" id="QOV90370.1"/>
    </source>
</evidence>
<dbReference type="RefSeq" id="WP_206293451.1">
    <property type="nucleotide sequence ID" value="NZ_CP063458.1"/>
</dbReference>
<keyword evidence="2" id="KW-1185">Reference proteome</keyword>
<dbReference type="GO" id="GO:0030246">
    <property type="term" value="F:carbohydrate binding"/>
    <property type="evidence" value="ECO:0007669"/>
    <property type="project" value="InterPro"/>
</dbReference>
<dbReference type="InterPro" id="IPR013784">
    <property type="entry name" value="Carb-bd-like_fold"/>
</dbReference>
<dbReference type="AlphaFoldDB" id="A0A7M2X0V7"/>
<accession>A0A7M2X0V7</accession>
<organism evidence="1 2">
    <name type="scientific">Humisphaera borealis</name>
    <dbReference type="NCBI Taxonomy" id="2807512"/>
    <lineage>
        <taxon>Bacteria</taxon>
        <taxon>Pseudomonadati</taxon>
        <taxon>Planctomycetota</taxon>
        <taxon>Phycisphaerae</taxon>
        <taxon>Tepidisphaerales</taxon>
        <taxon>Tepidisphaeraceae</taxon>
        <taxon>Humisphaera</taxon>
    </lineage>
</organism>
<dbReference type="EMBL" id="CP063458">
    <property type="protein sequence ID" value="QOV90370.1"/>
    <property type="molecule type" value="Genomic_DNA"/>
</dbReference>
<sequence>MRTTTLTITALILFAIGAGGCGGGLPAGQAGLRVLVKAEPKTGYTLDVKTADVYAGRPEVEDATAARRDPFRPLDYRNLSDIVVYLVPQSGSAAAAPTAKPIDIDAVAGNRQGRWTLGVSAVGGEVRIGNASPTPRAVYIRTEAGTLSDIGTVAPGASVSATMSAPGSITVWAESGKAEDDRLAEIFVAPNGWVATTVSGGNVTFAPVPAGTYTLHTWHPRLPGQSQQATLAADKYTDATATVTVNVLPPAK</sequence>
<reference evidence="1 2" key="1">
    <citation type="submission" date="2020-10" db="EMBL/GenBank/DDBJ databases">
        <title>Wide distribution of Phycisphaera-like planctomycetes from WD2101 soil group in peatlands and genome analysis of the first cultivated representative.</title>
        <authorList>
            <person name="Dedysh S.N."/>
            <person name="Beletsky A.V."/>
            <person name="Ivanova A."/>
            <person name="Kulichevskaya I.S."/>
            <person name="Suzina N.E."/>
            <person name="Philippov D.A."/>
            <person name="Rakitin A.L."/>
            <person name="Mardanov A.V."/>
            <person name="Ravin N.V."/>
        </authorList>
    </citation>
    <scope>NUCLEOTIDE SEQUENCE [LARGE SCALE GENOMIC DNA]</scope>
    <source>
        <strain evidence="1 2">M1803</strain>
    </source>
</reference>
<evidence type="ECO:0000313" key="2">
    <source>
        <dbReference type="Proteomes" id="UP000593765"/>
    </source>
</evidence>